<accession>A0ABT8WLL7</accession>
<reference evidence="1" key="1">
    <citation type="submission" date="2023-07" db="EMBL/GenBank/DDBJ databases">
        <title>Two novel species in the genus Flavivirga.</title>
        <authorList>
            <person name="Kwon K."/>
        </authorList>
    </citation>
    <scope>NUCLEOTIDE SEQUENCE</scope>
    <source>
        <strain evidence="1">KACC 14158</strain>
    </source>
</reference>
<evidence type="ECO:0000313" key="2">
    <source>
        <dbReference type="Proteomes" id="UP001176806"/>
    </source>
</evidence>
<dbReference type="EMBL" id="JAUOEL010000002">
    <property type="protein sequence ID" value="MDO5974028.1"/>
    <property type="molecule type" value="Genomic_DNA"/>
</dbReference>
<proteinExistence type="predicted"/>
<evidence type="ECO:0000313" key="1">
    <source>
        <dbReference type="EMBL" id="MDO5974028.1"/>
    </source>
</evidence>
<protein>
    <submittedName>
        <fullName evidence="1">Uncharacterized protein</fullName>
    </submittedName>
</protein>
<gene>
    <name evidence="1" type="ORF">Q4Q40_07510</name>
</gene>
<dbReference type="RefSeq" id="WP_303301168.1">
    <property type="nucleotide sequence ID" value="NZ_BAABDA010000051.1"/>
</dbReference>
<organism evidence="1 2">
    <name type="scientific">Flavivirga jejuensis</name>
    <dbReference type="NCBI Taxonomy" id="870487"/>
    <lineage>
        <taxon>Bacteria</taxon>
        <taxon>Pseudomonadati</taxon>
        <taxon>Bacteroidota</taxon>
        <taxon>Flavobacteriia</taxon>
        <taxon>Flavobacteriales</taxon>
        <taxon>Flavobacteriaceae</taxon>
        <taxon>Flavivirga</taxon>
    </lineage>
</organism>
<comment type="caution">
    <text evidence="1">The sequence shown here is derived from an EMBL/GenBank/DDBJ whole genome shotgun (WGS) entry which is preliminary data.</text>
</comment>
<sequence>MIIYSLIATPISNSISEKYGIELNNDRIEFGLKPITEKWNLDSIVLHTPVRGMNGFPSEILDTTDYRFLENKWYCQYWTNKEIDKTKLYHKSKKIYFTKSFWIWQNEIHFEYNTFINPNSNLADYEELETSTHWQSNGETYGHLAHIKNGEDLLIDFDVNQSMFGFEKEKVNEILEKWELK</sequence>
<keyword evidence="2" id="KW-1185">Reference proteome</keyword>
<dbReference type="Proteomes" id="UP001176806">
    <property type="component" value="Unassembled WGS sequence"/>
</dbReference>
<name>A0ABT8WLL7_9FLAO</name>